<dbReference type="PROSITE" id="PS00108">
    <property type="entry name" value="PROTEIN_KINASE_ST"/>
    <property type="match status" value="1"/>
</dbReference>
<evidence type="ECO:0000256" key="1">
    <source>
        <dbReference type="ARBA" id="ARBA00022741"/>
    </source>
</evidence>
<dbReference type="GO" id="GO:0006950">
    <property type="term" value="P:response to stress"/>
    <property type="evidence" value="ECO:0007669"/>
    <property type="project" value="UniProtKB-ARBA"/>
</dbReference>
<dbReference type="AlphaFoldDB" id="A0AAV2SND2"/>
<dbReference type="PROSITE" id="PS50011">
    <property type="entry name" value="PROTEIN_KINASE_DOM"/>
    <property type="match status" value="1"/>
</dbReference>
<dbReference type="EMBL" id="CAXKWB010094688">
    <property type="protein sequence ID" value="CAL4219274.1"/>
    <property type="molecule type" value="Genomic_DNA"/>
</dbReference>
<name>A0AAV2SND2_MEGNR</name>
<dbReference type="PANTHER" id="PTHR27001:SF939">
    <property type="entry name" value="INTERLEUKIN 1 RECEPTOR ASSOCIATED KINASE 1"/>
    <property type="match status" value="1"/>
</dbReference>
<evidence type="ECO:0000259" key="3">
    <source>
        <dbReference type="PROSITE" id="PS50011"/>
    </source>
</evidence>
<dbReference type="InterPro" id="IPR011009">
    <property type="entry name" value="Kinase-like_dom_sf"/>
</dbReference>
<dbReference type="GO" id="GO:0005886">
    <property type="term" value="C:plasma membrane"/>
    <property type="evidence" value="ECO:0007669"/>
    <property type="project" value="TreeGrafter"/>
</dbReference>
<gene>
    <name evidence="4" type="ORF">MNOR_LOCUS38958</name>
</gene>
<keyword evidence="2" id="KW-0067">ATP-binding</keyword>
<comment type="caution">
    <text evidence="4">The sequence shown here is derived from an EMBL/GenBank/DDBJ whole genome shotgun (WGS) entry which is preliminary data.</text>
</comment>
<evidence type="ECO:0000313" key="4">
    <source>
        <dbReference type="EMBL" id="CAL4219274.1"/>
    </source>
</evidence>
<feature type="domain" description="Protein kinase" evidence="3">
    <location>
        <begin position="378"/>
        <end position="554"/>
    </location>
</feature>
<protein>
    <recommendedName>
        <fullName evidence="3">Protein kinase domain-containing protein</fullName>
    </recommendedName>
</protein>
<reference evidence="4 5" key="1">
    <citation type="submission" date="2024-05" db="EMBL/GenBank/DDBJ databases">
        <authorList>
            <person name="Wallberg A."/>
        </authorList>
    </citation>
    <scope>NUCLEOTIDE SEQUENCE [LARGE SCALE GENOMIC DNA]</scope>
</reference>
<evidence type="ECO:0000256" key="2">
    <source>
        <dbReference type="ARBA" id="ARBA00022840"/>
    </source>
</evidence>
<dbReference type="SUPFAM" id="SSF56112">
    <property type="entry name" value="Protein kinase-like (PK-like)"/>
    <property type="match status" value="1"/>
</dbReference>
<dbReference type="Proteomes" id="UP001497623">
    <property type="component" value="Unassembled WGS sequence"/>
</dbReference>
<dbReference type="InterPro" id="IPR001245">
    <property type="entry name" value="Ser-Thr/Tyr_kinase_cat_dom"/>
</dbReference>
<dbReference type="GO" id="GO:0005524">
    <property type="term" value="F:ATP binding"/>
    <property type="evidence" value="ECO:0007669"/>
    <property type="project" value="UniProtKB-KW"/>
</dbReference>
<sequence length="554" mass="62870">MAMSQKLPNEISCCVCEFEYAVQHAFAKNILKINDKLKYLLQNVMGLNHICLSCKIQSVAGLDVRECNYTLRTMKIDVNGVQQFFTVLNKARIMKFGPNREYWPFFRYPHQSVQFSKKNINVQGGDGRYIKRENAARITADAIPLILAFRSKYIGTMRIFTLSVNSSNILADFQVQNHITHHITSTFPEIGYDASSTALSRVSAAWTISLIVYTAYSPHKISDRPNGPPIYLKHKYIICTKIKYVNDFKLARRANLKVFCYKKKTHLKKNIWEYIKCYDHGTRNARRISGNASRISGNASRISDAGTHLNDKKCLKRRNPGKSEIMTNQVRSNPSKSRIPDFTSKFPPTSHIQNPRISLTQVPQYCIQGLERVQGFIIDTLAPKRGGCQGLHSGCQKNKNVLRSPLSSNSIAYGTLRWMDRLEEIHNFLHASIDENIIKVYGHAADEGKPPCLVYQFMPNGSAEDRLQLRKIEAFGEMMSVPPLMWDQRFKIAQGTAAALQFLHTVKEKPLIHGDVKSANILLDRNYEPKLGDFGLAREGQSQFTSMKGTTNHG</sequence>
<dbReference type="InterPro" id="IPR008271">
    <property type="entry name" value="Ser/Thr_kinase_AS"/>
</dbReference>
<dbReference type="Gene3D" id="1.10.510.10">
    <property type="entry name" value="Transferase(Phosphotransferase) domain 1"/>
    <property type="match status" value="1"/>
</dbReference>
<keyword evidence="5" id="KW-1185">Reference proteome</keyword>
<organism evidence="4 5">
    <name type="scientific">Meganyctiphanes norvegica</name>
    <name type="common">Northern krill</name>
    <name type="synonym">Thysanopoda norvegica</name>
    <dbReference type="NCBI Taxonomy" id="48144"/>
    <lineage>
        <taxon>Eukaryota</taxon>
        <taxon>Metazoa</taxon>
        <taxon>Ecdysozoa</taxon>
        <taxon>Arthropoda</taxon>
        <taxon>Crustacea</taxon>
        <taxon>Multicrustacea</taxon>
        <taxon>Malacostraca</taxon>
        <taxon>Eumalacostraca</taxon>
        <taxon>Eucarida</taxon>
        <taxon>Euphausiacea</taxon>
        <taxon>Euphausiidae</taxon>
        <taxon>Meganyctiphanes</taxon>
    </lineage>
</organism>
<dbReference type="GO" id="GO:0004672">
    <property type="term" value="F:protein kinase activity"/>
    <property type="evidence" value="ECO:0007669"/>
    <property type="project" value="InterPro"/>
</dbReference>
<accession>A0AAV2SND2</accession>
<proteinExistence type="predicted"/>
<evidence type="ECO:0000313" key="5">
    <source>
        <dbReference type="Proteomes" id="UP001497623"/>
    </source>
</evidence>
<dbReference type="Pfam" id="PF07714">
    <property type="entry name" value="PK_Tyr_Ser-Thr"/>
    <property type="match status" value="1"/>
</dbReference>
<dbReference type="InterPro" id="IPR000719">
    <property type="entry name" value="Prot_kinase_dom"/>
</dbReference>
<feature type="non-terminal residue" evidence="4">
    <location>
        <position position="554"/>
    </location>
</feature>
<dbReference type="PANTHER" id="PTHR27001">
    <property type="entry name" value="OS01G0253100 PROTEIN"/>
    <property type="match status" value="1"/>
</dbReference>
<keyword evidence="1" id="KW-0547">Nucleotide-binding</keyword>